<proteinExistence type="predicted"/>
<protein>
    <submittedName>
        <fullName evidence="2">Transcriptional regulator</fullName>
    </submittedName>
</protein>
<dbReference type="Proteomes" id="UP000095287">
    <property type="component" value="Unplaced"/>
</dbReference>
<dbReference type="AlphaFoldDB" id="A0A1I8AMK0"/>
<sequence length="122" mass="12885">MHARARADIHHVVGHADGVLVVLHHDHRVADVAQVVEGAQQAIVVALVQADGWLVENVHHPHQAGADLAGQADTLGLAARQGIGAAIQRQVVQAHVHQKLQAFADFLEDLVGDLATAPGQLE</sequence>
<organism evidence="1 2">
    <name type="scientific">Steinernema glaseri</name>
    <dbReference type="NCBI Taxonomy" id="37863"/>
    <lineage>
        <taxon>Eukaryota</taxon>
        <taxon>Metazoa</taxon>
        <taxon>Ecdysozoa</taxon>
        <taxon>Nematoda</taxon>
        <taxon>Chromadorea</taxon>
        <taxon>Rhabditida</taxon>
        <taxon>Tylenchina</taxon>
        <taxon>Panagrolaimomorpha</taxon>
        <taxon>Strongyloidoidea</taxon>
        <taxon>Steinernematidae</taxon>
        <taxon>Steinernema</taxon>
    </lineage>
</organism>
<evidence type="ECO:0000313" key="2">
    <source>
        <dbReference type="WBParaSite" id="L893_g7316.t1"/>
    </source>
</evidence>
<name>A0A1I8AMK0_9BILA</name>
<dbReference type="WBParaSite" id="L893_g7316.t1">
    <property type="protein sequence ID" value="L893_g7316.t1"/>
    <property type="gene ID" value="L893_g7316"/>
</dbReference>
<evidence type="ECO:0000313" key="1">
    <source>
        <dbReference type="Proteomes" id="UP000095287"/>
    </source>
</evidence>
<keyword evidence="1" id="KW-1185">Reference proteome</keyword>
<reference evidence="2" key="1">
    <citation type="submission" date="2016-11" db="UniProtKB">
        <authorList>
            <consortium name="WormBaseParasite"/>
        </authorList>
    </citation>
    <scope>IDENTIFICATION</scope>
</reference>
<dbReference type="AntiFam" id="ANF00159">
    <property type="entry name" value="Shadow ORF (opposite uvrA)"/>
</dbReference>
<accession>A0A1I8AMK0</accession>